<dbReference type="EMBL" id="CP065668">
    <property type="protein sequence ID" value="QPS08685.1"/>
    <property type="molecule type" value="Genomic_DNA"/>
</dbReference>
<dbReference type="Proteomes" id="UP000594778">
    <property type="component" value="Chromosome"/>
</dbReference>
<name>A0A7T2S4B5_DELAC</name>
<evidence type="ECO:0000313" key="3">
    <source>
        <dbReference type="Proteomes" id="UP000594778"/>
    </source>
</evidence>
<feature type="signal peptide" evidence="1">
    <location>
        <begin position="1"/>
        <end position="21"/>
    </location>
</feature>
<proteinExistence type="predicted"/>
<dbReference type="RefSeq" id="WP_197955920.1">
    <property type="nucleotide sequence ID" value="NZ_CP065668.1"/>
</dbReference>
<reference evidence="2 3" key="1">
    <citation type="submission" date="2020-12" db="EMBL/GenBank/DDBJ databases">
        <title>FDA dAtabase for Regulatory Grade micrObial Sequences (FDA-ARGOS): Supporting development and validation of Infectious Disease Dx tests.</title>
        <authorList>
            <person name="Sproer C."/>
            <person name="Gronow S."/>
            <person name="Severitt S."/>
            <person name="Schroder I."/>
            <person name="Tallon L."/>
            <person name="Sadzewicz L."/>
            <person name="Zhao X."/>
            <person name="Boylan J."/>
            <person name="Ott S."/>
            <person name="Bowen H."/>
            <person name="Vavikolanu K."/>
            <person name="Mehta A."/>
            <person name="Aluvathingal J."/>
            <person name="Nadendla S."/>
            <person name="Lowell S."/>
            <person name="Myers T."/>
            <person name="Yan Y."/>
            <person name="Sichtig H."/>
        </authorList>
    </citation>
    <scope>NUCLEOTIDE SEQUENCE [LARGE SCALE GENOMIC DNA]</scope>
    <source>
        <strain evidence="2 3">FDAARGOS_909</strain>
    </source>
</reference>
<feature type="chain" id="PRO_5032492677" evidence="1">
    <location>
        <begin position="22"/>
        <end position="130"/>
    </location>
</feature>
<keyword evidence="1" id="KW-0732">Signal</keyword>
<accession>A0A7T2S4B5</accession>
<gene>
    <name evidence="2" type="ORF">I6G66_01050</name>
</gene>
<evidence type="ECO:0000313" key="2">
    <source>
        <dbReference type="EMBL" id="QPS08685.1"/>
    </source>
</evidence>
<evidence type="ECO:0000256" key="1">
    <source>
        <dbReference type="SAM" id="SignalP"/>
    </source>
</evidence>
<protein>
    <submittedName>
        <fullName evidence="2">Uncharacterized protein</fullName>
    </submittedName>
</protein>
<organism evidence="2 3">
    <name type="scientific">Delftia acidovorans</name>
    <name type="common">Pseudomonas acidovorans</name>
    <name type="synonym">Comamonas acidovorans</name>
    <dbReference type="NCBI Taxonomy" id="80866"/>
    <lineage>
        <taxon>Bacteria</taxon>
        <taxon>Pseudomonadati</taxon>
        <taxon>Pseudomonadota</taxon>
        <taxon>Betaproteobacteria</taxon>
        <taxon>Burkholderiales</taxon>
        <taxon>Comamonadaceae</taxon>
        <taxon>Delftia</taxon>
    </lineage>
</organism>
<dbReference type="AlphaFoldDB" id="A0A7T2S4B5"/>
<sequence>MKKLALTISLYILTFAQNSMAEGEKEWMLLSRSDGCISLGELYFEYQYLNQRKTPGEIFNEIKKKYKTTTIKPFVDYIKEEEKDGEKIGLNERSFFKNFNRKNSIIIESKEDNIEIILVTKLLCEKIFKN</sequence>